<dbReference type="FunFam" id="1.10.10.10:FF:000001">
    <property type="entry name" value="LysR family transcriptional regulator"/>
    <property type="match status" value="1"/>
</dbReference>
<gene>
    <name evidence="5" type="ORF">CRM94_02865</name>
</gene>
<dbReference type="CDD" id="cd08472">
    <property type="entry name" value="PBP2_CrgA_like_3"/>
    <property type="match status" value="1"/>
</dbReference>
<organism evidence="5 6">
    <name type="scientific">Burkholderia gladioli</name>
    <name type="common">Pseudomonas marginata</name>
    <name type="synonym">Phytomonas marginata</name>
    <dbReference type="NCBI Taxonomy" id="28095"/>
    <lineage>
        <taxon>Bacteria</taxon>
        <taxon>Pseudomonadati</taxon>
        <taxon>Pseudomonadota</taxon>
        <taxon>Betaproteobacteria</taxon>
        <taxon>Burkholderiales</taxon>
        <taxon>Burkholderiaceae</taxon>
        <taxon>Burkholderia</taxon>
    </lineage>
</organism>
<dbReference type="SUPFAM" id="SSF53850">
    <property type="entry name" value="Periplasmic binding protein-like II"/>
    <property type="match status" value="1"/>
</dbReference>
<dbReference type="SUPFAM" id="SSF46785">
    <property type="entry name" value="Winged helix' DNA-binding domain"/>
    <property type="match status" value="1"/>
</dbReference>
<dbReference type="GO" id="GO:0006351">
    <property type="term" value="P:DNA-templated transcription"/>
    <property type="evidence" value="ECO:0007669"/>
    <property type="project" value="TreeGrafter"/>
</dbReference>
<proteinExistence type="inferred from homology"/>
<protein>
    <submittedName>
        <fullName evidence="5">LysR family transcriptional regulator</fullName>
    </submittedName>
</protein>
<dbReference type="AlphaFoldDB" id="A0A2A7SCL2"/>
<dbReference type="PROSITE" id="PS50931">
    <property type="entry name" value="HTH_LYSR"/>
    <property type="match status" value="1"/>
</dbReference>
<reference evidence="6" key="1">
    <citation type="submission" date="2017-09" db="EMBL/GenBank/DDBJ databases">
        <title>FDA dAtabase for Regulatory Grade micrObial Sequences (FDA-ARGOS): Supporting development and validation of Infectious Disease Dx tests.</title>
        <authorList>
            <person name="Minogue T."/>
            <person name="Wolcott M."/>
            <person name="Wasieloski L."/>
            <person name="Aguilar W."/>
            <person name="Moore D."/>
            <person name="Tallon L."/>
            <person name="Sadzewicz L."/>
            <person name="Ott S."/>
            <person name="Zhao X."/>
            <person name="Nagaraj S."/>
            <person name="Vavikolanu K."/>
            <person name="Aluvathingal J."/>
            <person name="Nadendla S."/>
            <person name="Sichtig H."/>
        </authorList>
    </citation>
    <scope>NUCLEOTIDE SEQUENCE [LARGE SCALE GENOMIC DNA]</scope>
    <source>
        <strain evidence="6">FDAARGOS_390</strain>
    </source>
</reference>
<evidence type="ECO:0000256" key="4">
    <source>
        <dbReference type="ARBA" id="ARBA00023163"/>
    </source>
</evidence>
<dbReference type="RefSeq" id="WP_047838999.1">
    <property type="nucleotide sequence ID" value="NZ_CADEPO010000007.1"/>
</dbReference>
<evidence type="ECO:0000256" key="1">
    <source>
        <dbReference type="ARBA" id="ARBA00009437"/>
    </source>
</evidence>
<sequence>MDQLLALRVFVRIAESGGFGKAADTLDVPRATVSKLIQELETHLRVKLFQRSTRKVVVTEEGQSYYRNAVKLLADLDEMDGRFADVHGKPRGRVRVDIGSSFANLILLPRLPEFRRRFPDIQLDVGVSDRHADLIGEGVDCVIRGGELSDASLVARRIASLEWGTYASAAYLAERGIPGHPDDLREGHELSGYFSSLTGRPFPMLFERGGERLTVEPKGARAVCVNESTAHLTSLVSGLGIGQTFVFMAQPAVARGELVRILPTWTRPVQPVHVVFAQARYNSARLRVFVDWVVELFASYDSRPGAGPAR</sequence>
<dbReference type="GO" id="GO:0043565">
    <property type="term" value="F:sequence-specific DNA binding"/>
    <property type="evidence" value="ECO:0007669"/>
    <property type="project" value="TreeGrafter"/>
</dbReference>
<dbReference type="PANTHER" id="PTHR30537">
    <property type="entry name" value="HTH-TYPE TRANSCRIPTIONAL REGULATOR"/>
    <property type="match status" value="1"/>
</dbReference>
<evidence type="ECO:0000256" key="3">
    <source>
        <dbReference type="ARBA" id="ARBA00023125"/>
    </source>
</evidence>
<dbReference type="Pfam" id="PF00126">
    <property type="entry name" value="HTH_1"/>
    <property type="match status" value="1"/>
</dbReference>
<dbReference type="Gene3D" id="3.40.190.10">
    <property type="entry name" value="Periplasmic binding protein-like II"/>
    <property type="match status" value="2"/>
</dbReference>
<comment type="caution">
    <text evidence="5">The sequence shown here is derived from an EMBL/GenBank/DDBJ whole genome shotgun (WGS) entry which is preliminary data.</text>
</comment>
<evidence type="ECO:0000313" key="6">
    <source>
        <dbReference type="Proteomes" id="UP000220629"/>
    </source>
</evidence>
<dbReference type="InterPro" id="IPR036390">
    <property type="entry name" value="WH_DNA-bd_sf"/>
</dbReference>
<keyword evidence="4" id="KW-0804">Transcription</keyword>
<dbReference type="InterPro" id="IPR036388">
    <property type="entry name" value="WH-like_DNA-bd_sf"/>
</dbReference>
<keyword evidence="3" id="KW-0238">DNA-binding</keyword>
<accession>A0A2A7SCL2</accession>
<evidence type="ECO:0000256" key="2">
    <source>
        <dbReference type="ARBA" id="ARBA00023015"/>
    </source>
</evidence>
<dbReference type="EMBL" id="PDDY01000001">
    <property type="protein sequence ID" value="PEH41183.1"/>
    <property type="molecule type" value="Genomic_DNA"/>
</dbReference>
<dbReference type="InterPro" id="IPR000847">
    <property type="entry name" value="LysR_HTH_N"/>
</dbReference>
<dbReference type="InterPro" id="IPR005119">
    <property type="entry name" value="LysR_subst-bd"/>
</dbReference>
<comment type="similarity">
    <text evidence="1">Belongs to the LysR transcriptional regulatory family.</text>
</comment>
<dbReference type="Gene3D" id="1.10.10.10">
    <property type="entry name" value="Winged helix-like DNA-binding domain superfamily/Winged helix DNA-binding domain"/>
    <property type="match status" value="1"/>
</dbReference>
<dbReference type="GO" id="GO:0003700">
    <property type="term" value="F:DNA-binding transcription factor activity"/>
    <property type="evidence" value="ECO:0007669"/>
    <property type="project" value="InterPro"/>
</dbReference>
<keyword evidence="2" id="KW-0805">Transcription regulation</keyword>
<name>A0A2A7SCL2_BURGA</name>
<evidence type="ECO:0000313" key="5">
    <source>
        <dbReference type="EMBL" id="PEH41183.1"/>
    </source>
</evidence>
<dbReference type="PANTHER" id="PTHR30537:SF17">
    <property type="entry name" value="LYSR-FAMILY REGULATORY PROTEIN"/>
    <property type="match status" value="1"/>
</dbReference>
<dbReference type="Pfam" id="PF03466">
    <property type="entry name" value="LysR_substrate"/>
    <property type="match status" value="1"/>
</dbReference>
<dbReference type="Proteomes" id="UP000220629">
    <property type="component" value="Unassembled WGS sequence"/>
</dbReference>
<dbReference type="InterPro" id="IPR058163">
    <property type="entry name" value="LysR-type_TF_proteobact-type"/>
</dbReference>